<gene>
    <name evidence="1" type="ORF">M3I19_00920</name>
</gene>
<name>A0A9E7D3S9_9ACTN</name>
<proteinExistence type="predicted"/>
<reference evidence="1" key="1">
    <citation type="submission" date="2022-05" db="EMBL/GenBank/DDBJ databases">
        <title>Using nanopore sequencing to obtain complete genomes from saliva samples.</title>
        <authorList>
            <person name="Baker J.L."/>
        </authorList>
    </citation>
    <scope>NUCLEOTIDE SEQUENCE</scope>
    <source>
        <strain evidence="1">JCVI-JB-Lp32</strain>
    </source>
</reference>
<dbReference type="EMBL" id="CP097092">
    <property type="protein sequence ID" value="UQF78297.1"/>
    <property type="molecule type" value="Genomic_DNA"/>
</dbReference>
<dbReference type="RefSeq" id="WP_314952507.1">
    <property type="nucleotide sequence ID" value="NZ_CAUTKI010000029.1"/>
</dbReference>
<organism evidence="1 2">
    <name type="scientific">Lancefieldella parvula</name>
    <dbReference type="NCBI Taxonomy" id="1382"/>
    <lineage>
        <taxon>Bacteria</taxon>
        <taxon>Bacillati</taxon>
        <taxon>Actinomycetota</taxon>
        <taxon>Coriobacteriia</taxon>
        <taxon>Coriobacteriales</taxon>
        <taxon>Atopobiaceae</taxon>
        <taxon>Lancefieldella</taxon>
    </lineage>
</organism>
<dbReference type="Proteomes" id="UP000831562">
    <property type="component" value="Chromosome"/>
</dbReference>
<sequence>MVNDDKSLFTKDEPKTVCDVLKDNLKDLTVFVHEAVANQKNGVSAQRESIQALPGVAQAIAEIGKLLIEE</sequence>
<dbReference type="AlphaFoldDB" id="A0A9E7D3S9"/>
<evidence type="ECO:0000313" key="1">
    <source>
        <dbReference type="EMBL" id="UQF78297.1"/>
    </source>
</evidence>
<protein>
    <submittedName>
        <fullName evidence="1">Uncharacterized protein</fullName>
    </submittedName>
</protein>
<accession>A0A9E7D3S9</accession>
<evidence type="ECO:0000313" key="2">
    <source>
        <dbReference type="Proteomes" id="UP000831562"/>
    </source>
</evidence>